<dbReference type="PROSITE" id="PS50011">
    <property type="entry name" value="PROTEIN_KINASE_DOM"/>
    <property type="match status" value="1"/>
</dbReference>
<dbReference type="Proteomes" id="UP000813427">
    <property type="component" value="Unassembled WGS sequence"/>
</dbReference>
<evidence type="ECO:0000313" key="4">
    <source>
        <dbReference type="Proteomes" id="UP000813427"/>
    </source>
</evidence>
<feature type="region of interest" description="Disordered" evidence="1">
    <location>
        <begin position="1555"/>
        <end position="1583"/>
    </location>
</feature>
<dbReference type="EMBL" id="JAGPXF010000002">
    <property type="protein sequence ID" value="KAH7256181.1"/>
    <property type="molecule type" value="Genomic_DNA"/>
</dbReference>
<dbReference type="Gene3D" id="1.10.510.10">
    <property type="entry name" value="Transferase(Phosphotransferase) domain 1"/>
    <property type="match status" value="1"/>
</dbReference>
<dbReference type="GO" id="GO:0005524">
    <property type="term" value="F:ATP binding"/>
    <property type="evidence" value="ECO:0007669"/>
    <property type="project" value="InterPro"/>
</dbReference>
<gene>
    <name evidence="3" type="ORF">BKA59DRAFT_521463</name>
</gene>
<proteinExistence type="predicted"/>
<comment type="caution">
    <text evidence="3">The sequence shown here is derived from an EMBL/GenBank/DDBJ whole genome shotgun (WGS) entry which is preliminary data.</text>
</comment>
<organism evidence="3 4">
    <name type="scientific">Fusarium tricinctum</name>
    <dbReference type="NCBI Taxonomy" id="61284"/>
    <lineage>
        <taxon>Eukaryota</taxon>
        <taxon>Fungi</taxon>
        <taxon>Dikarya</taxon>
        <taxon>Ascomycota</taxon>
        <taxon>Pezizomycotina</taxon>
        <taxon>Sordariomycetes</taxon>
        <taxon>Hypocreomycetidae</taxon>
        <taxon>Hypocreales</taxon>
        <taxon>Nectriaceae</taxon>
        <taxon>Fusarium</taxon>
        <taxon>Fusarium tricinctum species complex</taxon>
    </lineage>
</organism>
<feature type="compositionally biased region" description="Polar residues" evidence="1">
    <location>
        <begin position="325"/>
        <end position="335"/>
    </location>
</feature>
<feature type="region of interest" description="Disordered" evidence="1">
    <location>
        <begin position="325"/>
        <end position="359"/>
    </location>
</feature>
<evidence type="ECO:0000259" key="2">
    <source>
        <dbReference type="PROSITE" id="PS50011"/>
    </source>
</evidence>
<dbReference type="InterPro" id="IPR036465">
    <property type="entry name" value="vWFA_dom_sf"/>
</dbReference>
<keyword evidence="4" id="KW-1185">Reference proteome</keyword>
<sequence length="1583" mass="177274">MPRFNTTLEDGVSEISSRERKVASPNHYTVRKVAGFIRSVRAKLSGHSSDTILPEPTATHLRVPISPFGRTTFVPRDVNNISYITAPTAGTGTEAYSDRSSAYFQEPDLIPGCSPATYVYSRASATIQTSYEERFEEVVTLFRQNVKEHPRLAEHRHNIDYVLRVCGTSPTNSCPSIVVFCRHREFKDLKNLLTSRELKFQYCLRQPSRVYPWEETPGLDQDHRPFFNIYFWRESRPRTLYCGNGPVRIHRRQIETSDPMDNRSDPNSNLTLLGSVVELSGAERKFSTLGCVIRVGSDFYGITTMHTFEVLESPDLINADTTTDNESFCSDTPTAAVNDDVESPINDEKTSYEPDPYDAAGEEHYYIDDVEYDDISEDEYDERDPAESSSFATDEATLHPGVDSNYEDNTQNLRALFPTTPQLKDMHELDLDWAIINLTHTGNSHINALFLPEAPSDPVLLSTVAETRPCQETPVFVITAGGTLRRGFLQPAISALGGISGKVPSTLWTVVLNDQTRLTKGDSGSVVIDVSSHTIYGHVVGCNPMGEIYISPYASILKQIQHRFPGVAVTLAEPVSEIRGSIKTSLQSNSTTNNIGQVSACSGAMDRPALIPDGGLSSESHTFDEALVCLQENSVSASTSNLGTGTSSAGDCEMALLPQEVQRRCLGPPRAPVPSTGPQLFRDSIPHPACRLLDGFSGYVQANLVPGVNGNGEMVSYISSSSLVDYWITRHSSQDLVFWEPSALRIDDKTYGGYLKTFSILVYIGRAASIVWFFSQGLDDKDLPLSHGDLPADCPWADSFLNEQWKFCPLMLSKDGTYDRQLSPRTILPVVYEKQLTTGDIGPRPSMTWKVWVSSEHNSKALGSDWLVFKIFEGTSAYTSYAAEASIYARLGDDNYDHITRSFGGFSFKATQKCIMVMEYAELGSLHDLFQSTLSPKGTDSLYRLWSEMLSLLDALQFFSECFACEECYYDFPSLSHCDIKPTDVLVFPSRDTGSRFDIKFKLSYPRLFYPQRDISSNPGIVKLFERSLTYSPPEGCVTCTPQRCAIGDTEQYQIDTRQTHGQPQELFNHAERTITVQDIQRSDIWSLGAIYSEMLVWTISGPSGLGEYRLRRKEEINYRRTWLGQNYDEIFHDGNHRLSCVEELHDLALHRKNDEDDVSPSMSWAILSFMLTDAEERLTATDIRQRINEKVQGKLDMCLNLSSEVSTLADTLLHSTGTERLQTGLNVARDIRPRPASSYSATQQIKFPQLLDTWTLPTRPIPESPFLFGPLFQPSPFYQLQQSEFVPPVVFPGMKGNKGREDLLALSTLYPWIVRKRSIHFVKTLGTKRRKSAEIMQLPGMLEIRRRISQAGDRKFILVVDDSNSMKKHIVDATKAARVLGYLCKKANPNEVELCAASETCKHPRNYKNSSQIEKAVGRMGTVSNRCHMRKCLEVILDRLLTAGETKPTTVFILTDGVWEPDGDQLETFIRASATRLTQLGWQTSTIMTQFIQFGDDTAGTARMKRLEDESRMNTMIEDVYTVSVHHYEGQLLDIFKVLPPDGILSLEHLKGQVRARGNGPPPGNGPVNGPPMSSFMDDRLK</sequence>
<evidence type="ECO:0000313" key="3">
    <source>
        <dbReference type="EMBL" id="KAH7256181.1"/>
    </source>
</evidence>
<evidence type="ECO:0000256" key="1">
    <source>
        <dbReference type="SAM" id="MobiDB-lite"/>
    </source>
</evidence>
<dbReference type="OrthoDB" id="9992527at2759"/>
<dbReference type="SUPFAM" id="SSF53300">
    <property type="entry name" value="vWA-like"/>
    <property type="match status" value="1"/>
</dbReference>
<feature type="region of interest" description="Disordered" evidence="1">
    <location>
        <begin position="379"/>
        <end position="407"/>
    </location>
</feature>
<reference evidence="3" key="1">
    <citation type="journal article" date="2021" name="Nat. Commun.">
        <title>Genetic determinants of endophytism in the Arabidopsis root mycobiome.</title>
        <authorList>
            <person name="Mesny F."/>
            <person name="Miyauchi S."/>
            <person name="Thiergart T."/>
            <person name="Pickel B."/>
            <person name="Atanasova L."/>
            <person name="Karlsson M."/>
            <person name="Huettel B."/>
            <person name="Barry K.W."/>
            <person name="Haridas S."/>
            <person name="Chen C."/>
            <person name="Bauer D."/>
            <person name="Andreopoulos W."/>
            <person name="Pangilinan J."/>
            <person name="LaButti K."/>
            <person name="Riley R."/>
            <person name="Lipzen A."/>
            <person name="Clum A."/>
            <person name="Drula E."/>
            <person name="Henrissat B."/>
            <person name="Kohler A."/>
            <person name="Grigoriev I.V."/>
            <person name="Martin F.M."/>
            <person name="Hacquard S."/>
        </authorList>
    </citation>
    <scope>NUCLEOTIDE SEQUENCE</scope>
    <source>
        <strain evidence="3">MPI-SDFR-AT-0068</strain>
    </source>
</reference>
<name>A0A8K0RZQ2_9HYPO</name>
<dbReference type="PANTHER" id="PTHR34706">
    <property type="entry name" value="SLR1338 PROTEIN"/>
    <property type="match status" value="1"/>
</dbReference>
<dbReference type="InterPro" id="IPR011009">
    <property type="entry name" value="Kinase-like_dom_sf"/>
</dbReference>
<dbReference type="PANTHER" id="PTHR34706:SF1">
    <property type="entry name" value="VWFA DOMAIN-CONTAINING PROTEIN"/>
    <property type="match status" value="1"/>
</dbReference>
<dbReference type="GO" id="GO:0004672">
    <property type="term" value="F:protein kinase activity"/>
    <property type="evidence" value="ECO:0007669"/>
    <property type="project" value="InterPro"/>
</dbReference>
<feature type="domain" description="Protein kinase" evidence="2">
    <location>
        <begin position="830"/>
        <end position="1192"/>
    </location>
</feature>
<accession>A0A8K0RZQ2</accession>
<dbReference type="InterPro" id="IPR000719">
    <property type="entry name" value="Prot_kinase_dom"/>
</dbReference>
<dbReference type="SUPFAM" id="SSF56112">
    <property type="entry name" value="Protein kinase-like (PK-like)"/>
    <property type="match status" value="1"/>
</dbReference>
<protein>
    <recommendedName>
        <fullName evidence="2">Protein kinase domain-containing protein</fullName>
    </recommendedName>
</protein>